<protein>
    <submittedName>
        <fullName evidence="2">Glycosyltransferase</fullName>
    </submittedName>
</protein>
<evidence type="ECO:0000313" key="1">
    <source>
        <dbReference type="Proteomes" id="UP000095287"/>
    </source>
</evidence>
<dbReference type="AlphaFoldDB" id="A0A1I7ZMJ7"/>
<reference evidence="2" key="1">
    <citation type="submission" date="2016-11" db="UniProtKB">
        <authorList>
            <consortium name="WormBaseParasite"/>
        </authorList>
    </citation>
    <scope>IDENTIFICATION</scope>
</reference>
<keyword evidence="1" id="KW-1185">Reference proteome</keyword>
<accession>A0A1I7ZMJ7</accession>
<evidence type="ECO:0000313" key="2">
    <source>
        <dbReference type="WBParaSite" id="L893_g27926.t1"/>
    </source>
</evidence>
<organism evidence="1 2">
    <name type="scientific">Steinernema glaseri</name>
    <dbReference type="NCBI Taxonomy" id="37863"/>
    <lineage>
        <taxon>Eukaryota</taxon>
        <taxon>Metazoa</taxon>
        <taxon>Ecdysozoa</taxon>
        <taxon>Nematoda</taxon>
        <taxon>Chromadorea</taxon>
        <taxon>Rhabditida</taxon>
        <taxon>Tylenchina</taxon>
        <taxon>Panagrolaimomorpha</taxon>
        <taxon>Strongyloidoidea</taxon>
        <taxon>Steinernematidae</taxon>
        <taxon>Steinernema</taxon>
    </lineage>
</organism>
<sequence>MFGFGEGPKLFPWDIDVELMINGQMLIFLDKLGVYRDLARSLYGFGEGEYYGPLLTFGSCHRRESSYPKLPWGSKQPEVTVPTPYRWVADEKVPR</sequence>
<dbReference type="Proteomes" id="UP000095287">
    <property type="component" value="Unplaced"/>
</dbReference>
<proteinExistence type="predicted"/>
<name>A0A1I7ZMJ7_9BILA</name>
<dbReference type="WBParaSite" id="L893_g27926.t1">
    <property type="protein sequence ID" value="L893_g27926.t1"/>
    <property type="gene ID" value="L893_g27926"/>
</dbReference>